<feature type="transmembrane region" description="Helical" evidence="1">
    <location>
        <begin position="20"/>
        <end position="39"/>
    </location>
</feature>
<dbReference type="InterPro" id="IPR006141">
    <property type="entry name" value="Intein_N"/>
</dbReference>
<organism evidence="2 3">
    <name type="scientific">Tumebacillus avium</name>
    <dbReference type="NCBI Taxonomy" id="1903704"/>
    <lineage>
        <taxon>Bacteria</taxon>
        <taxon>Bacillati</taxon>
        <taxon>Bacillota</taxon>
        <taxon>Bacilli</taxon>
        <taxon>Bacillales</taxon>
        <taxon>Alicyclobacillaceae</taxon>
        <taxon>Tumebacillus</taxon>
    </lineage>
</organism>
<sequence>MKSPLIERWDYFYFAETPNIGFPFIHLMSIFLSFILLLGTVPGTATTVQATEEQPKLGKDVSFSEAPSEPKELVEARTANSKRFFNPDGSTKAKQGFNKAKKWFDDLLEGGGKKGCNCFTAGTKVLTKEGEKNIEDIL</sequence>
<protein>
    <submittedName>
        <fullName evidence="2">Uncharacterized protein</fullName>
    </submittedName>
</protein>
<keyword evidence="3" id="KW-1185">Reference proteome</keyword>
<proteinExistence type="predicted"/>
<dbReference type="EMBL" id="CP021434">
    <property type="protein sequence ID" value="ARU62150.1"/>
    <property type="molecule type" value="Genomic_DNA"/>
</dbReference>
<name>A0A1Y0IPC8_9BACL</name>
<dbReference type="Proteomes" id="UP000195437">
    <property type="component" value="Chromosome"/>
</dbReference>
<keyword evidence="1" id="KW-0472">Membrane</keyword>
<dbReference type="PROSITE" id="PS50817">
    <property type="entry name" value="INTEIN_N_TER"/>
    <property type="match status" value="1"/>
</dbReference>
<reference evidence="3" key="1">
    <citation type="submission" date="2017-05" db="EMBL/GenBank/DDBJ databases">
        <authorList>
            <person name="Sung H."/>
        </authorList>
    </citation>
    <scope>NUCLEOTIDE SEQUENCE [LARGE SCALE GENOMIC DNA]</scope>
    <source>
        <strain evidence="3">AR23208</strain>
    </source>
</reference>
<keyword evidence="1" id="KW-0812">Transmembrane</keyword>
<keyword evidence="1" id="KW-1133">Transmembrane helix</keyword>
<dbReference type="GO" id="GO:0016539">
    <property type="term" value="P:intein-mediated protein splicing"/>
    <property type="evidence" value="ECO:0007669"/>
    <property type="project" value="InterPro"/>
</dbReference>
<gene>
    <name evidence="2" type="ORF">CBW65_14930</name>
</gene>
<evidence type="ECO:0000256" key="1">
    <source>
        <dbReference type="SAM" id="Phobius"/>
    </source>
</evidence>
<evidence type="ECO:0000313" key="3">
    <source>
        <dbReference type="Proteomes" id="UP000195437"/>
    </source>
</evidence>
<dbReference type="KEGG" id="tum:CBW65_14930"/>
<accession>A0A1Y0IPC8</accession>
<dbReference type="AlphaFoldDB" id="A0A1Y0IPC8"/>
<evidence type="ECO:0000313" key="2">
    <source>
        <dbReference type="EMBL" id="ARU62150.1"/>
    </source>
</evidence>